<gene>
    <name evidence="1" type="ORF">FNH06_22050</name>
</gene>
<proteinExistence type="predicted"/>
<accession>A0A558A6W0</accession>
<dbReference type="AlphaFoldDB" id="A0A558A6W0"/>
<name>A0A558A6W0_9PSEU</name>
<organism evidence="1 2">
    <name type="scientific">Amycolatopsis acidiphila</name>
    <dbReference type="NCBI Taxonomy" id="715473"/>
    <lineage>
        <taxon>Bacteria</taxon>
        <taxon>Bacillati</taxon>
        <taxon>Actinomycetota</taxon>
        <taxon>Actinomycetes</taxon>
        <taxon>Pseudonocardiales</taxon>
        <taxon>Pseudonocardiaceae</taxon>
        <taxon>Amycolatopsis</taxon>
    </lineage>
</organism>
<dbReference type="OrthoDB" id="4220574at2"/>
<evidence type="ECO:0000313" key="1">
    <source>
        <dbReference type="EMBL" id="TVT20005.1"/>
    </source>
</evidence>
<keyword evidence="2" id="KW-1185">Reference proteome</keyword>
<protein>
    <submittedName>
        <fullName evidence="1">Uncharacterized protein</fullName>
    </submittedName>
</protein>
<dbReference type="RefSeq" id="WP_144641773.1">
    <property type="nucleotide sequence ID" value="NZ_BNAX01000005.1"/>
</dbReference>
<dbReference type="Proteomes" id="UP000318578">
    <property type="component" value="Unassembled WGS sequence"/>
</dbReference>
<dbReference type="EMBL" id="VJZA01000040">
    <property type="protein sequence ID" value="TVT20005.1"/>
    <property type="molecule type" value="Genomic_DNA"/>
</dbReference>
<reference evidence="1 2" key="1">
    <citation type="submission" date="2019-07" db="EMBL/GenBank/DDBJ databases">
        <title>New species of Amycolatopsis and Streptomyces.</title>
        <authorList>
            <person name="Duangmal K."/>
            <person name="Teo W.F.A."/>
            <person name="Lipun K."/>
        </authorList>
    </citation>
    <scope>NUCLEOTIDE SEQUENCE [LARGE SCALE GENOMIC DNA]</scope>
    <source>
        <strain evidence="1 2">JCM 30562</strain>
    </source>
</reference>
<sequence>MDIVVTIEDGQPDELRRIETAVRDELQEQGVQVDRAVTEVEQGALGALEVLQFVGENVMLPVLVQALYDYVVKRLREPDGDALKIHAARTDLPDGTRRCELTVEGEAKEVAAALEELL</sequence>
<evidence type="ECO:0000313" key="2">
    <source>
        <dbReference type="Proteomes" id="UP000318578"/>
    </source>
</evidence>
<comment type="caution">
    <text evidence="1">The sequence shown here is derived from an EMBL/GenBank/DDBJ whole genome shotgun (WGS) entry which is preliminary data.</text>
</comment>